<dbReference type="PIRSF" id="PIRSF500136">
    <property type="entry name" value="UDP_ManNAc_DH"/>
    <property type="match status" value="1"/>
</dbReference>
<evidence type="ECO:0000259" key="5">
    <source>
        <dbReference type="Pfam" id="PF03446"/>
    </source>
</evidence>
<feature type="coiled-coil region" evidence="3">
    <location>
        <begin position="253"/>
        <end position="280"/>
    </location>
</feature>
<dbReference type="SUPFAM" id="SSF48179">
    <property type="entry name" value="6-phosphogluconate dehydrogenase C-terminal domain-like"/>
    <property type="match status" value="1"/>
</dbReference>
<dbReference type="GO" id="GO:0016616">
    <property type="term" value="F:oxidoreductase activity, acting on the CH-OH group of donors, NAD or NADP as acceptor"/>
    <property type="evidence" value="ECO:0007669"/>
    <property type="project" value="InterPro"/>
</dbReference>
<evidence type="ECO:0000259" key="4">
    <source>
        <dbReference type="Pfam" id="PF00984"/>
    </source>
</evidence>
<dbReference type="InterPro" id="IPR028359">
    <property type="entry name" value="UDP_ManNAc/GlcNAc_DH"/>
</dbReference>
<keyword evidence="3" id="KW-0175">Coiled coil</keyword>
<dbReference type="GO" id="GO:0000271">
    <property type="term" value="P:polysaccharide biosynthetic process"/>
    <property type="evidence" value="ECO:0007669"/>
    <property type="project" value="InterPro"/>
</dbReference>
<dbReference type="GO" id="GO:0051287">
    <property type="term" value="F:NAD binding"/>
    <property type="evidence" value="ECO:0007669"/>
    <property type="project" value="InterPro"/>
</dbReference>
<dbReference type="Pfam" id="PF03446">
    <property type="entry name" value="NAD_binding_2"/>
    <property type="match status" value="1"/>
</dbReference>
<dbReference type="GO" id="GO:0016628">
    <property type="term" value="F:oxidoreductase activity, acting on the CH-CH group of donors, NAD or NADP as acceptor"/>
    <property type="evidence" value="ECO:0007669"/>
    <property type="project" value="InterPro"/>
</dbReference>
<dbReference type="AlphaFoldDB" id="A0A7C2P355"/>
<dbReference type="InterPro" id="IPR008927">
    <property type="entry name" value="6-PGluconate_DH-like_C_sf"/>
</dbReference>
<gene>
    <name evidence="6" type="ORF">ENQ77_10080</name>
</gene>
<dbReference type="PANTHER" id="PTHR43491:SF2">
    <property type="entry name" value="UDP-N-ACETYL-D-MANNOSAMINE DEHYDROGENASE"/>
    <property type="match status" value="1"/>
</dbReference>
<feature type="domain" description="6-phosphogluconate dehydrogenase NADP-binding" evidence="5">
    <location>
        <begin position="6"/>
        <end position="155"/>
    </location>
</feature>
<evidence type="ECO:0000313" key="6">
    <source>
        <dbReference type="EMBL" id="HEN28971.1"/>
    </source>
</evidence>
<protein>
    <submittedName>
        <fullName evidence="6">GDP-mannose dehydrogenase</fullName>
    </submittedName>
</protein>
<comment type="caution">
    <text evidence="6">The sequence shown here is derived from an EMBL/GenBank/DDBJ whole genome shotgun (WGS) entry which is preliminary data.</text>
</comment>
<sequence length="291" mass="33342">MAKEKVLVVGLGEVGRPLFELLKESGKFEVYGFDLNAKKMREVGQSEDVLPHAVDVMHVCIPCVDKEDFVNSVVDYVGRFKPKLVIVDSTVAPGTTAEIYERIGSSCLVAHSPVRGVHKGIEYMKWELKRWTKYVGGVNEESAEKAKEHFEKFGLKTKVLKGCLETELAKLFETTYRAWMIVCFQEMHRISRHFGADFDSVVDFIEDTHLVRLDRPVMFPGVIGGHCLIPNTELLLEAYDSEFLRLILNSNKKRKEEMMNEDVKREVEKIAQRTERLESKLLKRNITCTQN</sequence>
<dbReference type="Pfam" id="PF00984">
    <property type="entry name" value="UDPG_MGDP_dh"/>
    <property type="match status" value="1"/>
</dbReference>
<evidence type="ECO:0000256" key="1">
    <source>
        <dbReference type="ARBA" id="ARBA00006601"/>
    </source>
</evidence>
<dbReference type="GO" id="GO:0050661">
    <property type="term" value="F:NADP binding"/>
    <property type="evidence" value="ECO:0007669"/>
    <property type="project" value="InterPro"/>
</dbReference>
<dbReference type="InterPro" id="IPR006115">
    <property type="entry name" value="6PGDH_NADP-bd"/>
</dbReference>
<dbReference type="SUPFAM" id="SSF51735">
    <property type="entry name" value="NAD(P)-binding Rossmann-fold domains"/>
    <property type="match status" value="1"/>
</dbReference>
<name>A0A7C2P355_UNCW3</name>
<evidence type="ECO:0000256" key="3">
    <source>
        <dbReference type="SAM" id="Coils"/>
    </source>
</evidence>
<dbReference type="InterPro" id="IPR017476">
    <property type="entry name" value="UDP-Glc/GDP-Man"/>
</dbReference>
<feature type="domain" description="UDP-glucose/GDP-mannose dehydrogenase dimerisation" evidence="4">
    <location>
        <begin position="166"/>
        <end position="242"/>
    </location>
</feature>
<proteinExistence type="inferred from homology"/>
<comment type="similarity">
    <text evidence="1 2">Belongs to the UDP-glucose/GDP-mannose dehydrogenase family.</text>
</comment>
<dbReference type="PANTHER" id="PTHR43491">
    <property type="entry name" value="UDP-N-ACETYL-D-MANNOSAMINE DEHYDROGENASE"/>
    <property type="match status" value="1"/>
</dbReference>
<dbReference type="InterPro" id="IPR036291">
    <property type="entry name" value="NAD(P)-bd_dom_sf"/>
</dbReference>
<evidence type="ECO:0000256" key="2">
    <source>
        <dbReference type="PIRNR" id="PIRNR000124"/>
    </source>
</evidence>
<dbReference type="InterPro" id="IPR014026">
    <property type="entry name" value="UDP-Glc/GDP-Man_DH_dimer"/>
</dbReference>
<organism evidence="6">
    <name type="scientific">candidate division WOR-3 bacterium</name>
    <dbReference type="NCBI Taxonomy" id="2052148"/>
    <lineage>
        <taxon>Bacteria</taxon>
        <taxon>Bacteria division WOR-3</taxon>
    </lineage>
</organism>
<dbReference type="Gene3D" id="3.40.50.720">
    <property type="entry name" value="NAD(P)-binding Rossmann-like Domain"/>
    <property type="match status" value="2"/>
</dbReference>
<reference evidence="6" key="1">
    <citation type="journal article" date="2020" name="mSystems">
        <title>Genome- and Community-Level Interaction Insights into Carbon Utilization and Element Cycling Functions of Hydrothermarchaeota in Hydrothermal Sediment.</title>
        <authorList>
            <person name="Zhou Z."/>
            <person name="Liu Y."/>
            <person name="Xu W."/>
            <person name="Pan J."/>
            <person name="Luo Z.H."/>
            <person name="Li M."/>
        </authorList>
    </citation>
    <scope>NUCLEOTIDE SEQUENCE [LARGE SCALE GENOMIC DNA]</scope>
    <source>
        <strain evidence="6">SpSt-34</strain>
    </source>
</reference>
<dbReference type="PIRSF" id="PIRSF000124">
    <property type="entry name" value="UDPglc_GDPman_dh"/>
    <property type="match status" value="1"/>
</dbReference>
<dbReference type="EMBL" id="DSOL01000286">
    <property type="protein sequence ID" value="HEN28971.1"/>
    <property type="molecule type" value="Genomic_DNA"/>
</dbReference>
<accession>A0A7C2P355</accession>